<dbReference type="InterPro" id="IPR001796">
    <property type="entry name" value="DHFR_dom"/>
</dbReference>
<reference evidence="10 11" key="1">
    <citation type="submission" date="2016-10" db="EMBL/GenBank/DDBJ databases">
        <title>Arsenicibacter rosenii gen. nov., sp. nov., an efficient arsenic-methylating bacterium isolated from an arsenic-contaminated paddy soil.</title>
        <authorList>
            <person name="Huang K."/>
        </authorList>
    </citation>
    <scope>NUCLEOTIDE SEQUENCE [LARGE SCALE GENOMIC DNA]</scope>
    <source>
        <strain evidence="10 11">SM-1</strain>
    </source>
</reference>
<dbReference type="GO" id="GO:0046655">
    <property type="term" value="P:folic acid metabolic process"/>
    <property type="evidence" value="ECO:0007669"/>
    <property type="project" value="TreeGrafter"/>
</dbReference>
<dbReference type="RefSeq" id="WP_071506065.1">
    <property type="nucleotide sequence ID" value="NZ_MORL01000025.1"/>
</dbReference>
<dbReference type="InterPro" id="IPR012259">
    <property type="entry name" value="DHFR"/>
</dbReference>
<evidence type="ECO:0000259" key="9">
    <source>
        <dbReference type="PROSITE" id="PS51330"/>
    </source>
</evidence>
<dbReference type="SUPFAM" id="SSF53597">
    <property type="entry name" value="Dihydrofolate reductase-like"/>
    <property type="match status" value="1"/>
</dbReference>
<evidence type="ECO:0000256" key="2">
    <source>
        <dbReference type="ARBA" id="ARBA00009539"/>
    </source>
</evidence>
<keyword evidence="10" id="KW-0808">Transferase</keyword>
<comment type="similarity">
    <text evidence="2 8">Belongs to the dihydrofolate reductase family.</text>
</comment>
<accession>A0A1S2VC38</accession>
<comment type="caution">
    <text evidence="10">The sequence shown here is derived from an EMBL/GenBank/DDBJ whole genome shotgun (WGS) entry which is preliminary data.</text>
</comment>
<protein>
    <recommendedName>
        <fullName evidence="3 8">Dihydrofolate reductase</fullName>
        <ecNumber evidence="3 8">1.5.1.3</ecNumber>
    </recommendedName>
</protein>
<dbReference type="PANTHER" id="PTHR48069">
    <property type="entry name" value="DIHYDROFOLATE REDUCTASE"/>
    <property type="match status" value="1"/>
</dbReference>
<keyword evidence="6 8" id="KW-0560">Oxidoreductase</keyword>
<evidence type="ECO:0000256" key="4">
    <source>
        <dbReference type="ARBA" id="ARBA00022563"/>
    </source>
</evidence>
<keyword evidence="10" id="KW-0418">Kinase</keyword>
<evidence type="ECO:0000256" key="3">
    <source>
        <dbReference type="ARBA" id="ARBA00012856"/>
    </source>
</evidence>
<keyword evidence="11" id="KW-1185">Reference proteome</keyword>
<comment type="catalytic activity">
    <reaction evidence="8">
        <text>(6S)-5,6,7,8-tetrahydrofolate + NADP(+) = 7,8-dihydrofolate + NADPH + H(+)</text>
        <dbReference type="Rhea" id="RHEA:15009"/>
        <dbReference type="ChEBI" id="CHEBI:15378"/>
        <dbReference type="ChEBI" id="CHEBI:57451"/>
        <dbReference type="ChEBI" id="CHEBI:57453"/>
        <dbReference type="ChEBI" id="CHEBI:57783"/>
        <dbReference type="ChEBI" id="CHEBI:58349"/>
        <dbReference type="EC" id="1.5.1.3"/>
    </reaction>
</comment>
<dbReference type="GO" id="GO:0006730">
    <property type="term" value="P:one-carbon metabolic process"/>
    <property type="evidence" value="ECO:0007669"/>
    <property type="project" value="UniProtKB-KW"/>
</dbReference>
<dbReference type="Proteomes" id="UP000181790">
    <property type="component" value="Unassembled WGS sequence"/>
</dbReference>
<comment type="function">
    <text evidence="7 8">Key enzyme in folate metabolism. Catalyzes an essential reaction for de novo glycine and purine synthesis, and for DNA precursor synthesis.</text>
</comment>
<dbReference type="PIRSF" id="PIRSF000194">
    <property type="entry name" value="DHFR"/>
    <property type="match status" value="1"/>
</dbReference>
<feature type="domain" description="DHFR" evidence="9">
    <location>
        <begin position="2"/>
        <end position="162"/>
    </location>
</feature>
<evidence type="ECO:0000256" key="1">
    <source>
        <dbReference type="ARBA" id="ARBA00004903"/>
    </source>
</evidence>
<keyword evidence="4 8" id="KW-0554">One-carbon metabolism</keyword>
<sequence>MKISMIWAEAENGTIGRNNNLPWHLPDDFRYFKETTSGHPIIMGRKSFESLGKPLPKRTNIIITRNPDFRPAGVTVVNSLEEGIQAAQAVNQEQIFIIGGAEIYRQALPLANTLYITEVHKTYEGDAHAPYVNRSEWNEVSRIHHPVDERHETSFDFVVLTRK</sequence>
<dbReference type="EC" id="1.5.1.3" evidence="3 8"/>
<dbReference type="FunFam" id="3.40.430.10:FF:000001">
    <property type="entry name" value="Dihydrofolate reductase"/>
    <property type="match status" value="1"/>
</dbReference>
<dbReference type="CDD" id="cd00209">
    <property type="entry name" value="DHFR"/>
    <property type="match status" value="1"/>
</dbReference>
<comment type="pathway">
    <text evidence="1 8">Cofactor biosynthesis; tetrahydrofolate biosynthesis; 5,6,7,8-tetrahydrofolate from 7,8-dihydrofolate: step 1/1.</text>
</comment>
<dbReference type="GO" id="GO:0005829">
    <property type="term" value="C:cytosol"/>
    <property type="evidence" value="ECO:0007669"/>
    <property type="project" value="TreeGrafter"/>
</dbReference>
<dbReference type="EMBL" id="MORL01000025">
    <property type="protein sequence ID" value="OIN56273.1"/>
    <property type="molecule type" value="Genomic_DNA"/>
</dbReference>
<evidence type="ECO:0000313" key="10">
    <source>
        <dbReference type="EMBL" id="OIN56273.1"/>
    </source>
</evidence>
<gene>
    <name evidence="10" type="ORF">BLX24_25515</name>
</gene>
<dbReference type="Pfam" id="PF00186">
    <property type="entry name" value="DHFR_1"/>
    <property type="match status" value="1"/>
</dbReference>
<organism evidence="10 11">
    <name type="scientific">Arsenicibacter rosenii</name>
    <dbReference type="NCBI Taxonomy" id="1750698"/>
    <lineage>
        <taxon>Bacteria</taxon>
        <taxon>Pseudomonadati</taxon>
        <taxon>Bacteroidota</taxon>
        <taxon>Cytophagia</taxon>
        <taxon>Cytophagales</taxon>
        <taxon>Spirosomataceae</taxon>
        <taxon>Arsenicibacter</taxon>
    </lineage>
</organism>
<dbReference type="PROSITE" id="PS51330">
    <property type="entry name" value="DHFR_2"/>
    <property type="match status" value="1"/>
</dbReference>
<name>A0A1S2VC38_9BACT</name>
<evidence type="ECO:0000256" key="6">
    <source>
        <dbReference type="ARBA" id="ARBA00023002"/>
    </source>
</evidence>
<dbReference type="InterPro" id="IPR024072">
    <property type="entry name" value="DHFR-like_dom_sf"/>
</dbReference>
<dbReference type="GO" id="GO:0046452">
    <property type="term" value="P:dihydrofolate metabolic process"/>
    <property type="evidence" value="ECO:0007669"/>
    <property type="project" value="TreeGrafter"/>
</dbReference>
<dbReference type="GO" id="GO:0016301">
    <property type="term" value="F:kinase activity"/>
    <property type="evidence" value="ECO:0007669"/>
    <property type="project" value="UniProtKB-KW"/>
</dbReference>
<dbReference type="Gene3D" id="3.40.430.10">
    <property type="entry name" value="Dihydrofolate Reductase, subunit A"/>
    <property type="match status" value="1"/>
</dbReference>
<dbReference type="GO" id="GO:0070401">
    <property type="term" value="F:NADP+ binding"/>
    <property type="evidence" value="ECO:0007669"/>
    <property type="project" value="UniProtKB-ARBA"/>
</dbReference>
<dbReference type="PRINTS" id="PR00070">
    <property type="entry name" value="DHFR"/>
</dbReference>
<evidence type="ECO:0000256" key="5">
    <source>
        <dbReference type="ARBA" id="ARBA00022857"/>
    </source>
</evidence>
<dbReference type="UniPathway" id="UPA00077">
    <property type="reaction ID" value="UER00158"/>
</dbReference>
<dbReference type="GO" id="GO:0046654">
    <property type="term" value="P:tetrahydrofolate biosynthetic process"/>
    <property type="evidence" value="ECO:0007669"/>
    <property type="project" value="UniProtKB-UniPathway"/>
</dbReference>
<keyword evidence="5 8" id="KW-0521">NADP</keyword>
<evidence type="ECO:0000256" key="7">
    <source>
        <dbReference type="ARBA" id="ARBA00025067"/>
    </source>
</evidence>
<dbReference type="PANTHER" id="PTHR48069:SF3">
    <property type="entry name" value="DIHYDROFOLATE REDUCTASE"/>
    <property type="match status" value="1"/>
</dbReference>
<evidence type="ECO:0000313" key="11">
    <source>
        <dbReference type="Proteomes" id="UP000181790"/>
    </source>
</evidence>
<dbReference type="AlphaFoldDB" id="A0A1S2VC38"/>
<evidence type="ECO:0000256" key="8">
    <source>
        <dbReference type="PIRNR" id="PIRNR000194"/>
    </source>
</evidence>
<proteinExistence type="inferred from homology"/>
<dbReference type="GO" id="GO:0004146">
    <property type="term" value="F:dihydrofolate reductase activity"/>
    <property type="evidence" value="ECO:0007669"/>
    <property type="project" value="UniProtKB-EC"/>
</dbReference>
<dbReference type="OrthoDB" id="9804315at2"/>